<sequence length="380" mass="42528">MTDLNERTYRIGISGSYGGLNMGDEAILECIINQLRKSVPVNITVFSRDPGDTIRRYPFLRAVPVRDMTKSEVAEEVRNLDLFLLGGGGILFDQEAKTFLREVLVAHELEVPVMVYAVSAGPLKDRSTQNMVQDALNRAVAVTVRERGAKRILEEAGVEKEIVVTADPALLLTPQPIDGGTLAEEHMSGKHILVGMSVREPGPAAPDMDPDFYHSLLANAADFIIDRFDANIVFVPMERGKQDMQHSHAVISKTLRPQRCSVLREEYTPGQLLEIMQHFDFAVGMRLHFLIFAALQGVPFLGLPYSSKVLNFLKDLQMETPPLNLVNAGRLIAYIDHFWDTKEELRNHIRGMIPEMKKRALMTNEIAVRLLKEGQGMKIA</sequence>
<protein>
    <submittedName>
        <fullName evidence="2">Polysaccharide pyruvyl transferase</fullName>
    </submittedName>
</protein>
<evidence type="ECO:0000259" key="1">
    <source>
        <dbReference type="Pfam" id="PF04230"/>
    </source>
</evidence>
<proteinExistence type="predicted"/>
<dbReference type="Pfam" id="PF04230">
    <property type="entry name" value="PS_pyruv_trans"/>
    <property type="match status" value="1"/>
</dbReference>
<dbReference type="PANTHER" id="PTHR36836:SF1">
    <property type="entry name" value="COLANIC ACID BIOSYNTHESIS PROTEIN WCAK"/>
    <property type="match status" value="1"/>
</dbReference>
<dbReference type="GO" id="GO:0016740">
    <property type="term" value="F:transferase activity"/>
    <property type="evidence" value="ECO:0007669"/>
    <property type="project" value="UniProtKB-KW"/>
</dbReference>
<feature type="domain" description="Polysaccharide pyruvyl transferase" evidence="1">
    <location>
        <begin position="21"/>
        <end position="307"/>
    </location>
</feature>
<accession>A0A485M7A9</accession>
<dbReference type="AlphaFoldDB" id="A0A485M7A9"/>
<evidence type="ECO:0000313" key="2">
    <source>
        <dbReference type="EMBL" id="VFU18805.1"/>
    </source>
</evidence>
<gene>
    <name evidence="2" type="ORF">SCFA_90024</name>
</gene>
<organism evidence="2">
    <name type="scientific">anaerobic digester metagenome</name>
    <dbReference type="NCBI Taxonomy" id="1263854"/>
    <lineage>
        <taxon>unclassified sequences</taxon>
        <taxon>metagenomes</taxon>
        <taxon>ecological metagenomes</taxon>
    </lineage>
</organism>
<dbReference type="EMBL" id="CAADRM010000158">
    <property type="protein sequence ID" value="VFU18805.1"/>
    <property type="molecule type" value="Genomic_DNA"/>
</dbReference>
<keyword evidence="2" id="KW-0808">Transferase</keyword>
<reference evidence="2" key="1">
    <citation type="submission" date="2019-03" db="EMBL/GenBank/DDBJ databases">
        <authorList>
            <person name="Hao L."/>
        </authorList>
    </citation>
    <scope>NUCLEOTIDE SEQUENCE</scope>
</reference>
<dbReference type="PANTHER" id="PTHR36836">
    <property type="entry name" value="COLANIC ACID BIOSYNTHESIS PROTEIN WCAK"/>
    <property type="match status" value="1"/>
</dbReference>
<dbReference type="InterPro" id="IPR007345">
    <property type="entry name" value="Polysacch_pyruvyl_Trfase"/>
</dbReference>
<name>A0A485M7A9_9ZZZZ</name>